<keyword evidence="2" id="KW-1185">Reference proteome</keyword>
<gene>
    <name evidence="1" type="ORF">HC175_05255</name>
</gene>
<evidence type="ECO:0000313" key="2">
    <source>
        <dbReference type="Proteomes" id="UP000703674"/>
    </source>
</evidence>
<name>A0ABX1CZK6_9FLAO</name>
<organism evidence="1 2">
    <name type="scientific">Salinimicrobium oceani</name>
    <dbReference type="NCBI Taxonomy" id="2722702"/>
    <lineage>
        <taxon>Bacteria</taxon>
        <taxon>Pseudomonadati</taxon>
        <taxon>Bacteroidota</taxon>
        <taxon>Flavobacteriia</taxon>
        <taxon>Flavobacteriales</taxon>
        <taxon>Flavobacteriaceae</taxon>
        <taxon>Salinimicrobium</taxon>
    </lineage>
</organism>
<proteinExistence type="predicted"/>
<accession>A0ABX1CZK6</accession>
<reference evidence="1 2" key="1">
    <citation type="submission" date="2020-03" db="EMBL/GenBank/DDBJ databases">
        <title>Salinimicrobium sp. nov, isolated from SCS.</title>
        <authorList>
            <person name="Cao W.R."/>
        </authorList>
    </citation>
    <scope>NUCLEOTIDE SEQUENCE [LARGE SCALE GENOMIC DNA]</scope>
    <source>
        <strain evidence="2">J15B91</strain>
    </source>
</reference>
<dbReference type="Proteomes" id="UP000703674">
    <property type="component" value="Unassembled WGS sequence"/>
</dbReference>
<sequence>MTSFQPSQIIEEFKNFIHSSCANCEADISTYSSLHKGIVKMYFAARRVEIDYTNHSIKAEIPVSDHEYTTVNFECQDLDRFLSSCIKADKRSLQFYQSSLNYYNHNPGTLTQVA</sequence>
<dbReference type="EMBL" id="JAAVJR010000002">
    <property type="protein sequence ID" value="NJW52318.1"/>
    <property type="molecule type" value="Genomic_DNA"/>
</dbReference>
<protein>
    <submittedName>
        <fullName evidence="1">Uncharacterized protein</fullName>
    </submittedName>
</protein>
<dbReference type="RefSeq" id="WP_168137422.1">
    <property type="nucleotide sequence ID" value="NZ_JAAVJR010000002.1"/>
</dbReference>
<evidence type="ECO:0000313" key="1">
    <source>
        <dbReference type="EMBL" id="NJW52318.1"/>
    </source>
</evidence>
<comment type="caution">
    <text evidence="1">The sequence shown here is derived from an EMBL/GenBank/DDBJ whole genome shotgun (WGS) entry which is preliminary data.</text>
</comment>